<reference evidence="4" key="1">
    <citation type="submission" date="2021-06" db="EMBL/GenBank/DDBJ databases">
        <authorList>
            <person name="Hodson N. C."/>
            <person name="Mongue J. A."/>
            <person name="Jaron S. K."/>
        </authorList>
    </citation>
    <scope>NUCLEOTIDE SEQUENCE</scope>
</reference>
<gene>
    <name evidence="4" type="ORF">AFUS01_LOCUS25669</name>
</gene>
<evidence type="ECO:0000313" key="5">
    <source>
        <dbReference type="Proteomes" id="UP000708208"/>
    </source>
</evidence>
<evidence type="ECO:0000256" key="2">
    <source>
        <dbReference type="SAM" id="Coils"/>
    </source>
</evidence>
<evidence type="ECO:0008006" key="6">
    <source>
        <dbReference type="Google" id="ProtNLM"/>
    </source>
</evidence>
<evidence type="ECO:0000313" key="4">
    <source>
        <dbReference type="EMBL" id="CAG7787152.1"/>
    </source>
</evidence>
<dbReference type="Pfam" id="PF03803">
    <property type="entry name" value="Scramblase"/>
    <property type="match status" value="1"/>
</dbReference>
<dbReference type="GO" id="GO:0005886">
    <property type="term" value="C:plasma membrane"/>
    <property type="evidence" value="ECO:0007669"/>
    <property type="project" value="TreeGrafter"/>
</dbReference>
<dbReference type="EMBL" id="CAJVCH010332515">
    <property type="protein sequence ID" value="CAG7787152.1"/>
    <property type="molecule type" value="Genomic_DNA"/>
</dbReference>
<organism evidence="4 5">
    <name type="scientific">Allacma fusca</name>
    <dbReference type="NCBI Taxonomy" id="39272"/>
    <lineage>
        <taxon>Eukaryota</taxon>
        <taxon>Metazoa</taxon>
        <taxon>Ecdysozoa</taxon>
        <taxon>Arthropoda</taxon>
        <taxon>Hexapoda</taxon>
        <taxon>Collembola</taxon>
        <taxon>Symphypleona</taxon>
        <taxon>Sminthuridae</taxon>
        <taxon>Allacma</taxon>
    </lineage>
</organism>
<dbReference type="PANTHER" id="PTHR23248">
    <property type="entry name" value="PHOSPHOLIPID SCRAMBLASE-RELATED"/>
    <property type="match status" value="1"/>
</dbReference>
<sequence length="661" mass="74375">MQLSNPKNITTEISGGTQTNPEDQIPSIEAPPVRTSVITQIAFENLTQSQIALLLPDGLQSLIDVDTLKIKQELEFFEMFGVETKNKYSIRDTNGKRLFYAAESTGLINRCCIGKNRPFTIKLYDSKSNLVMKVHRNCSCALCCCGGSVAGSSVTIKSARTDELYGQVVQVCNFCTPKFNVINNEGEKILQIKGPCGSTWCKCRRCCDVEFNIFLTTGGQHQYIGQIMKQYSLKEMIGDANNFCLVFPKELDPKVKACLIGAGFSLDYAFFETHANHHRCCSKITCETLERKISECPKMAESRESSQSDASEDPRFPNDSRRFSFDDPPRFLNISDLRLELQTIDTLTSELTQLRKDFQEMLLENRSETKKVSQELLSFDEDLDEDSYEIPEKKTVRQLLEDLTSDMKHLKAEIKDIKIRSQTMEKNLTDVLNKSHVNTALKIPELPSPLLTMGNEIYSMSEADQSILKEINILKAYLEPSIKDGKTLQGTSFSEFSMSIPKNHEATLAVEFTNYLKEPLSKPLCWYNYGTEQQPLPLNIVGTTREAFGFHSKNLTCSGGIFSYEIGSRNLRFVICYYIHSIGNAVLAMAALPKEVPVNKDLEQSLWSLTGEKNFGAKRCPGTSGGELVMKLDDLRVRVALTRGPRARMRTEILQVTESAE</sequence>
<feature type="compositionally biased region" description="Polar residues" evidence="3">
    <location>
        <begin position="1"/>
        <end position="22"/>
    </location>
</feature>
<evidence type="ECO:0000256" key="3">
    <source>
        <dbReference type="SAM" id="MobiDB-lite"/>
    </source>
</evidence>
<feature type="region of interest" description="Disordered" evidence="3">
    <location>
        <begin position="1"/>
        <end position="28"/>
    </location>
</feature>
<dbReference type="OrthoDB" id="191150at2759"/>
<protein>
    <recommendedName>
        <fullName evidence="6">Phospholipid scramblase</fullName>
    </recommendedName>
</protein>
<dbReference type="PANTHER" id="PTHR23248:SF9">
    <property type="entry name" value="PHOSPHOLIPID SCRAMBLASE"/>
    <property type="match status" value="1"/>
</dbReference>
<dbReference type="InterPro" id="IPR005552">
    <property type="entry name" value="Scramblase"/>
</dbReference>
<evidence type="ECO:0000256" key="1">
    <source>
        <dbReference type="ARBA" id="ARBA00005350"/>
    </source>
</evidence>
<name>A0A8J2PA92_9HEXA</name>
<keyword evidence="5" id="KW-1185">Reference proteome</keyword>
<accession>A0A8J2PA92</accession>
<feature type="coiled-coil region" evidence="2">
    <location>
        <begin position="393"/>
        <end position="427"/>
    </location>
</feature>
<comment type="caution">
    <text evidence="4">The sequence shown here is derived from an EMBL/GenBank/DDBJ whole genome shotgun (WGS) entry which is preliminary data.</text>
</comment>
<dbReference type="AlphaFoldDB" id="A0A8J2PA92"/>
<comment type="similarity">
    <text evidence="1">Belongs to the phospholipid scramblase family.</text>
</comment>
<dbReference type="GO" id="GO:0017128">
    <property type="term" value="F:phospholipid scramblase activity"/>
    <property type="evidence" value="ECO:0007669"/>
    <property type="project" value="InterPro"/>
</dbReference>
<keyword evidence="2" id="KW-0175">Coiled coil</keyword>
<feature type="region of interest" description="Disordered" evidence="3">
    <location>
        <begin position="298"/>
        <end position="324"/>
    </location>
</feature>
<proteinExistence type="inferred from homology"/>
<dbReference type="Proteomes" id="UP000708208">
    <property type="component" value="Unassembled WGS sequence"/>
</dbReference>